<keyword evidence="3" id="KW-0326">Glycosidase</keyword>
<dbReference type="CDD" id="cd00599">
    <property type="entry name" value="GH25_muramidase"/>
    <property type="match status" value="1"/>
</dbReference>
<evidence type="ECO:0000313" key="3">
    <source>
        <dbReference type="EMBL" id="ALE15520.1"/>
    </source>
</evidence>
<dbReference type="Gene3D" id="3.20.20.80">
    <property type="entry name" value="Glycosidases"/>
    <property type="match status" value="1"/>
</dbReference>
<dbReference type="Pfam" id="PF01183">
    <property type="entry name" value="Glyco_hydro_25"/>
    <property type="match status" value="1"/>
</dbReference>
<evidence type="ECO:0000256" key="2">
    <source>
        <dbReference type="SAM" id="Phobius"/>
    </source>
</evidence>
<dbReference type="EMBL" id="CP012669">
    <property type="protein sequence ID" value="ALE15520.1"/>
    <property type="molecule type" value="Genomic_DNA"/>
</dbReference>
<evidence type="ECO:0000256" key="1">
    <source>
        <dbReference type="ARBA" id="ARBA00010646"/>
    </source>
</evidence>
<dbReference type="InterPro" id="IPR017853">
    <property type="entry name" value="GH"/>
</dbReference>
<keyword evidence="2" id="KW-0472">Membrane</keyword>
<dbReference type="Proteomes" id="UP000057938">
    <property type="component" value="Chromosome"/>
</dbReference>
<evidence type="ECO:0000313" key="4">
    <source>
        <dbReference type="Proteomes" id="UP000057938"/>
    </source>
</evidence>
<dbReference type="SMR" id="A0A0M4MRD4"/>
<dbReference type="GO" id="GO:0003796">
    <property type="term" value="F:lysozyme activity"/>
    <property type="evidence" value="ECO:0007669"/>
    <property type="project" value="UniProtKB-EC"/>
</dbReference>
<comment type="similarity">
    <text evidence="1">Belongs to the glycosyl hydrolase 25 family.</text>
</comment>
<dbReference type="RefSeq" id="WP_061921641.1">
    <property type="nucleotide sequence ID" value="NZ_CP012669.1"/>
</dbReference>
<sequence length="235" mass="25898">MARRKSTARRSWRLYAIAAIVLAGALALAWYWWDKRSWTPDESVYPEQGVAIDDRAGLVGFETVRALGGQFAYLGASRGASGKDQRFARNVKAARRAGLRVGAIHLFDPCVSADAQSANFVTMVPRDGDLLPPAIELTAIADECAEPVSDARVESELLTLINQVEMHAGKRAILKIGPAFESRYGLAEGIERDLWLTRDRFAPTYSGRPWLLWSANAARATEASEEPIEWVVVQP</sequence>
<dbReference type="KEGG" id="aep:AMC99_00204"/>
<dbReference type="InterPro" id="IPR002053">
    <property type="entry name" value="Glyco_hydro_25"/>
</dbReference>
<accession>A0A0M4MRD4</accession>
<keyword evidence="3" id="KW-0378">Hydrolase</keyword>
<dbReference type="AlphaFoldDB" id="A0A0M4MRD4"/>
<dbReference type="PATRIC" id="fig|361183.4.peg.206"/>
<dbReference type="SUPFAM" id="SSF51445">
    <property type="entry name" value="(Trans)glycosidases"/>
    <property type="match status" value="1"/>
</dbReference>
<name>A0A0M4MRD4_9SPHN</name>
<dbReference type="PROSITE" id="PS51904">
    <property type="entry name" value="GLYCOSYL_HYDROL_F25_2"/>
    <property type="match status" value="1"/>
</dbReference>
<feature type="transmembrane region" description="Helical" evidence="2">
    <location>
        <begin position="12"/>
        <end position="33"/>
    </location>
</feature>
<keyword evidence="2" id="KW-1133">Transmembrane helix</keyword>
<dbReference type="GO" id="GO:0016998">
    <property type="term" value="P:cell wall macromolecule catabolic process"/>
    <property type="evidence" value="ECO:0007669"/>
    <property type="project" value="InterPro"/>
</dbReference>
<dbReference type="GO" id="GO:0009253">
    <property type="term" value="P:peptidoglycan catabolic process"/>
    <property type="evidence" value="ECO:0007669"/>
    <property type="project" value="InterPro"/>
</dbReference>
<gene>
    <name evidence="3" type="ORF">AMC99_00204</name>
</gene>
<dbReference type="STRING" id="361183.AMC99_00204"/>
<keyword evidence="4" id="KW-1185">Reference proteome</keyword>
<dbReference type="EC" id="3.2.1.17" evidence="3"/>
<dbReference type="OrthoDB" id="9798192at2"/>
<organism evidence="3 4">
    <name type="scientific">Altererythrobacter epoxidivorans</name>
    <dbReference type="NCBI Taxonomy" id="361183"/>
    <lineage>
        <taxon>Bacteria</taxon>
        <taxon>Pseudomonadati</taxon>
        <taxon>Pseudomonadota</taxon>
        <taxon>Alphaproteobacteria</taxon>
        <taxon>Sphingomonadales</taxon>
        <taxon>Erythrobacteraceae</taxon>
        <taxon>Altererythrobacter</taxon>
    </lineage>
</organism>
<protein>
    <submittedName>
        <fullName evidence="3">Lysozyme M1</fullName>
        <ecNumber evidence="3">3.2.1.17</ecNumber>
    </submittedName>
</protein>
<reference evidence="3 4" key="1">
    <citation type="submission" date="2015-09" db="EMBL/GenBank/DDBJ databases">
        <title>Complete genome sequence of a benzo[a]pyrene-degrading bacterium Altererythrobacter epoxidivorans CGMCC 1.7731T.</title>
        <authorList>
            <person name="Li Z."/>
            <person name="Cheng H."/>
            <person name="Huo Y."/>
            <person name="Xu X."/>
        </authorList>
    </citation>
    <scope>NUCLEOTIDE SEQUENCE [LARGE SCALE GENOMIC DNA]</scope>
    <source>
        <strain evidence="3 4">CGMCC 1.7731</strain>
    </source>
</reference>
<proteinExistence type="inferred from homology"/>
<keyword evidence="2" id="KW-0812">Transmembrane</keyword>